<feature type="non-terminal residue" evidence="1">
    <location>
        <position position="1"/>
    </location>
</feature>
<evidence type="ECO:0000313" key="1">
    <source>
        <dbReference type="EMBL" id="JAP87321.1"/>
    </source>
</evidence>
<name>A0A131ZAS4_RHIAP</name>
<dbReference type="EMBL" id="GEDV01001236">
    <property type="protein sequence ID" value="JAP87321.1"/>
    <property type="molecule type" value="Transcribed_RNA"/>
</dbReference>
<sequence length="118" mass="13113">SYRLLPMLSVPEITLGISHRMAETVGTFALLGRWRDPGSRHIAATLGILLDLYVSARLWSTAEYCCRQLLASETSVTFPPRATTYGPSVLPGTLDQSSLRTFPRLCWCRARGCSPERL</sequence>
<protein>
    <submittedName>
        <fullName evidence="1">Uncharacterized protein</fullName>
    </submittedName>
</protein>
<accession>A0A131ZAS4</accession>
<reference evidence="1" key="1">
    <citation type="journal article" date="2016" name="Ticks Tick Borne Dis.">
        <title>De novo assembly and annotation of the salivary gland transcriptome of Rhipicephalus appendiculatus male and female ticks during blood feeding.</title>
        <authorList>
            <person name="de Castro M.H."/>
            <person name="de Klerk D."/>
            <person name="Pienaar R."/>
            <person name="Latif A.A."/>
            <person name="Rees D.J."/>
            <person name="Mans B.J."/>
        </authorList>
    </citation>
    <scope>NUCLEOTIDE SEQUENCE</scope>
    <source>
        <tissue evidence="1">Salivary glands</tissue>
    </source>
</reference>
<dbReference type="AlphaFoldDB" id="A0A131ZAS4"/>
<organism evidence="1">
    <name type="scientific">Rhipicephalus appendiculatus</name>
    <name type="common">Brown ear tick</name>
    <dbReference type="NCBI Taxonomy" id="34631"/>
    <lineage>
        <taxon>Eukaryota</taxon>
        <taxon>Metazoa</taxon>
        <taxon>Ecdysozoa</taxon>
        <taxon>Arthropoda</taxon>
        <taxon>Chelicerata</taxon>
        <taxon>Arachnida</taxon>
        <taxon>Acari</taxon>
        <taxon>Parasitiformes</taxon>
        <taxon>Ixodida</taxon>
        <taxon>Ixodoidea</taxon>
        <taxon>Ixodidae</taxon>
        <taxon>Rhipicephalinae</taxon>
        <taxon>Rhipicephalus</taxon>
        <taxon>Rhipicephalus</taxon>
    </lineage>
</organism>
<proteinExistence type="predicted"/>